<reference evidence="1 3" key="1">
    <citation type="submission" date="2016-11" db="EMBL/GenBank/DDBJ databases">
        <authorList>
            <person name="Jaros S."/>
            <person name="Januszkiewicz K."/>
            <person name="Wedrychowicz H."/>
        </authorList>
    </citation>
    <scope>NUCLEOTIDE SEQUENCE [LARGE SCALE GENOMIC DNA]</scope>
    <source>
        <strain evidence="1 3">CGMCC 1.10190</strain>
    </source>
</reference>
<dbReference type="AlphaFoldDB" id="A0A1M5Y2N5"/>
<protein>
    <submittedName>
        <fullName evidence="1">Uncharacterized protein</fullName>
    </submittedName>
</protein>
<sequence>MIVSEDESARLFERLNAEPNLELFYAKTPVEFGAIGRVDQ</sequence>
<evidence type="ECO:0000313" key="1">
    <source>
        <dbReference type="EMBL" id="SHI06355.1"/>
    </source>
</evidence>
<name>A0A1M5Y2N5_9BURK</name>
<accession>A0A1M5Y2N5</accession>
<evidence type="ECO:0000313" key="2">
    <source>
        <dbReference type="EMBL" id="SHI40135.1"/>
    </source>
</evidence>
<evidence type="ECO:0000313" key="3">
    <source>
        <dbReference type="Proteomes" id="UP000184226"/>
    </source>
</evidence>
<proteinExistence type="predicted"/>
<dbReference type="EMBL" id="FQXE01000008">
    <property type="protein sequence ID" value="SHI06355.1"/>
    <property type="molecule type" value="Genomic_DNA"/>
</dbReference>
<keyword evidence="3" id="KW-1185">Reference proteome</keyword>
<gene>
    <name evidence="1" type="ORF">SAMN04488135_10827</name>
    <name evidence="2" type="ORF">SAMN04488135_12327</name>
</gene>
<dbReference type="EMBL" id="FQXE01000023">
    <property type="protein sequence ID" value="SHI40135.1"/>
    <property type="molecule type" value="Genomic_DNA"/>
</dbReference>
<dbReference type="Proteomes" id="UP000184226">
    <property type="component" value="Unassembled WGS sequence"/>
</dbReference>
<organism evidence="1 3">
    <name type="scientific">Pollutimonas bauzanensis</name>
    <dbReference type="NCBI Taxonomy" id="658167"/>
    <lineage>
        <taxon>Bacteria</taxon>
        <taxon>Pseudomonadati</taxon>
        <taxon>Pseudomonadota</taxon>
        <taxon>Betaproteobacteria</taxon>
        <taxon>Burkholderiales</taxon>
        <taxon>Alcaligenaceae</taxon>
        <taxon>Pollutimonas</taxon>
    </lineage>
</organism>